<sequence>MLVERQGPDTTPAGPRAVNADIALVVVHGMGQATQGSTLLEWAEPLLGRADWIAKYATVAEPGLHDRLVDDGWPPGVTVVGSVMSGLGTPHVVADAVWRLDSSDDEDHPRSRRRRIAILEARWSESFVPMTRSEVFRWGARFLWRVLWRMFRQFARTLVRVPSFGTRAASAATRPPTRQSPAAHVDPPRGLPRRLFSGLLMLFGVLLSAGLAVLLTVLGVLLTLILPLLSPLMLIPFVKKHVQNAVDALVAFVGDVGTWRERPLRAAAMRMAVQDRIVEANGMLAPGGEIVVLAHSEGAAISAETLFVDMAPLRFNVTQLHTVGAANTLLGTSSGGFGSSREGHWVREWLANSALPGDGFVRWHNYWAIWDPFAAGPLGDAAAARAARWKGSYVLGAGDEVPGPSEHAVHNTSMPLTDHQSYSGNTAQVIDPVARVLLGDGLPVQNEAIARTSVAQSVLIRRSRGANLISSVVIAAMLPFIPGVQSAVIAALTWAAAVANAVLAWLQLELRLDVATITDDAGERLTVWPAILGVVLAAALLIWLNALYASRAERQAVWERLSPLAAQRWFRQELLVRASYAAAAALAVALAIAAAVPVALPIAAAILVIVTLSVIIAPNVGALPFVVAEQRITEHGAPPADEHTPDERSHDERG</sequence>
<protein>
    <recommendedName>
        <fullName evidence="4">Alpha/beta hydrolase family protein</fullName>
    </recommendedName>
</protein>
<keyword evidence="3" id="KW-1185">Reference proteome</keyword>
<evidence type="ECO:0000313" key="2">
    <source>
        <dbReference type="EMBL" id="RZU65921.1"/>
    </source>
</evidence>
<feature type="transmembrane region" description="Helical" evidence="1">
    <location>
        <begin position="199"/>
        <end position="229"/>
    </location>
</feature>
<dbReference type="EMBL" id="SHLC01000001">
    <property type="protein sequence ID" value="RZU65921.1"/>
    <property type="molecule type" value="Genomic_DNA"/>
</dbReference>
<evidence type="ECO:0008006" key="4">
    <source>
        <dbReference type="Google" id="ProtNLM"/>
    </source>
</evidence>
<feature type="transmembrane region" description="Helical" evidence="1">
    <location>
        <begin position="465"/>
        <end position="481"/>
    </location>
</feature>
<evidence type="ECO:0000256" key="1">
    <source>
        <dbReference type="SAM" id="Phobius"/>
    </source>
</evidence>
<feature type="transmembrane region" description="Helical" evidence="1">
    <location>
        <begin position="602"/>
        <end position="627"/>
    </location>
</feature>
<gene>
    <name evidence="2" type="ORF">EV379_2261</name>
</gene>
<feature type="transmembrane region" description="Helical" evidence="1">
    <location>
        <begin position="574"/>
        <end position="596"/>
    </location>
</feature>
<evidence type="ECO:0000313" key="3">
    <source>
        <dbReference type="Proteomes" id="UP000291483"/>
    </source>
</evidence>
<keyword evidence="1" id="KW-1133">Transmembrane helix</keyword>
<dbReference type="Proteomes" id="UP000291483">
    <property type="component" value="Unassembled WGS sequence"/>
</dbReference>
<comment type="caution">
    <text evidence="2">The sequence shown here is derived from an EMBL/GenBank/DDBJ whole genome shotgun (WGS) entry which is preliminary data.</text>
</comment>
<feature type="transmembrane region" description="Helical" evidence="1">
    <location>
        <begin position="528"/>
        <end position="548"/>
    </location>
</feature>
<dbReference type="AlphaFoldDB" id="A0A4Q8AP49"/>
<proteinExistence type="predicted"/>
<accession>A0A4Q8AP49</accession>
<name>A0A4Q8AP49_9MICO</name>
<keyword evidence="1" id="KW-0472">Membrane</keyword>
<reference evidence="2 3" key="1">
    <citation type="submission" date="2019-02" db="EMBL/GenBank/DDBJ databases">
        <title>Sequencing the genomes of 1000 actinobacteria strains.</title>
        <authorList>
            <person name="Klenk H.-P."/>
        </authorList>
    </citation>
    <scope>NUCLEOTIDE SEQUENCE [LARGE SCALE GENOMIC DNA]</scope>
    <source>
        <strain evidence="2 3">DSM 18319</strain>
    </source>
</reference>
<keyword evidence="1" id="KW-0812">Transmembrane</keyword>
<organism evidence="2 3">
    <name type="scientific">Microterricola gilva</name>
    <dbReference type="NCBI Taxonomy" id="393267"/>
    <lineage>
        <taxon>Bacteria</taxon>
        <taxon>Bacillati</taxon>
        <taxon>Actinomycetota</taxon>
        <taxon>Actinomycetes</taxon>
        <taxon>Micrococcales</taxon>
        <taxon>Microbacteriaceae</taxon>
        <taxon>Microterricola</taxon>
    </lineage>
</organism>